<dbReference type="RefSeq" id="WP_114352474.1">
    <property type="nucleotide sequence ID" value="NZ_QPJJ01000005.1"/>
</dbReference>
<comment type="caution">
    <text evidence="1">The sequence shown here is derived from an EMBL/GenBank/DDBJ whole genome shotgun (WGS) entry which is preliminary data.</text>
</comment>
<dbReference type="AlphaFoldDB" id="A0A368XVJ4"/>
<protein>
    <submittedName>
        <fullName evidence="1">S-formylglutathione hydrolase FrmB</fullName>
    </submittedName>
</protein>
<dbReference type="InterPro" id="IPR000801">
    <property type="entry name" value="Esterase-like"/>
</dbReference>
<name>A0A368XVJ4_9BACI</name>
<reference evidence="1 2" key="1">
    <citation type="submission" date="2018-07" db="EMBL/GenBank/DDBJ databases">
        <title>Genomic Encyclopedia of Type Strains, Phase IV (KMG-IV): sequencing the most valuable type-strain genomes for metagenomic binning, comparative biology and taxonomic classification.</title>
        <authorList>
            <person name="Goeker M."/>
        </authorList>
    </citation>
    <scope>NUCLEOTIDE SEQUENCE [LARGE SCALE GENOMIC DNA]</scope>
    <source>
        <strain evidence="1 2">DSM 27696</strain>
    </source>
</reference>
<accession>A0A368XVJ4</accession>
<keyword evidence="1" id="KW-0378">Hydrolase</keyword>
<keyword evidence="2" id="KW-1185">Reference proteome</keyword>
<gene>
    <name evidence="1" type="ORF">DFR57_10599</name>
</gene>
<evidence type="ECO:0000313" key="1">
    <source>
        <dbReference type="EMBL" id="RCW71915.1"/>
    </source>
</evidence>
<dbReference type="PANTHER" id="PTHR48098">
    <property type="entry name" value="ENTEROCHELIN ESTERASE-RELATED"/>
    <property type="match status" value="1"/>
</dbReference>
<evidence type="ECO:0000313" key="2">
    <source>
        <dbReference type="Proteomes" id="UP000252585"/>
    </source>
</evidence>
<proteinExistence type="predicted"/>
<dbReference type="Pfam" id="PF00756">
    <property type="entry name" value="Esterase"/>
    <property type="match status" value="1"/>
</dbReference>
<organism evidence="1 2">
    <name type="scientific">Saliterribacillus persicus</name>
    <dbReference type="NCBI Taxonomy" id="930114"/>
    <lineage>
        <taxon>Bacteria</taxon>
        <taxon>Bacillati</taxon>
        <taxon>Bacillota</taxon>
        <taxon>Bacilli</taxon>
        <taxon>Bacillales</taxon>
        <taxon>Bacillaceae</taxon>
        <taxon>Saliterribacillus</taxon>
    </lineage>
</organism>
<dbReference type="SUPFAM" id="SSF53474">
    <property type="entry name" value="alpha/beta-Hydrolases"/>
    <property type="match status" value="1"/>
</dbReference>
<dbReference type="InterPro" id="IPR050583">
    <property type="entry name" value="Mycobacterial_A85_antigen"/>
</dbReference>
<dbReference type="OrthoDB" id="9803578at2"/>
<dbReference type="EMBL" id="QPJJ01000005">
    <property type="protein sequence ID" value="RCW71915.1"/>
    <property type="molecule type" value="Genomic_DNA"/>
</dbReference>
<dbReference type="PANTHER" id="PTHR48098:SF1">
    <property type="entry name" value="DIACYLGLYCEROL ACYLTRANSFERASE_MYCOLYLTRANSFERASE AG85A"/>
    <property type="match status" value="1"/>
</dbReference>
<dbReference type="GO" id="GO:0016787">
    <property type="term" value="F:hydrolase activity"/>
    <property type="evidence" value="ECO:0007669"/>
    <property type="project" value="UniProtKB-KW"/>
</dbReference>
<dbReference type="Proteomes" id="UP000252585">
    <property type="component" value="Unassembled WGS sequence"/>
</dbReference>
<dbReference type="Gene3D" id="3.40.50.1820">
    <property type="entry name" value="alpha/beta hydrolase"/>
    <property type="match status" value="1"/>
</dbReference>
<dbReference type="InterPro" id="IPR029058">
    <property type="entry name" value="AB_hydrolase_fold"/>
</dbReference>
<sequence>MALLTCNFFSETLVINTSMTVILPQDTNNQIGMKNNLNEGKFKTLYLLHGYSDDHTIWTRRTSIERYVAETGIAVVMPQVDHSFYADMVYGKKYWTFISEELPRIARSFFPLSDKREDNFVAGLSMGGYGAFKWALRKPDMFAAAASLSGVLDLANREEVANQDDPIVKSLYHVYGNNKINNTEEDLFYLIKNLKEKNIELPKLYQACGTEDFLFEGNKEFKAHTDELGIETQTTFDPGTHEWGYWDDHIQRVLKWLPL</sequence>
<dbReference type="GO" id="GO:0016747">
    <property type="term" value="F:acyltransferase activity, transferring groups other than amino-acyl groups"/>
    <property type="evidence" value="ECO:0007669"/>
    <property type="project" value="TreeGrafter"/>
</dbReference>